<dbReference type="Gene3D" id="3.40.50.2300">
    <property type="match status" value="1"/>
</dbReference>
<evidence type="ECO:0000313" key="4">
    <source>
        <dbReference type="Proteomes" id="UP000295645"/>
    </source>
</evidence>
<reference evidence="3 4" key="1">
    <citation type="submission" date="2019-03" db="EMBL/GenBank/DDBJ databases">
        <title>Above-ground endophytic microbial communities from plants in different locations in the United States.</title>
        <authorList>
            <person name="Frank C."/>
        </authorList>
    </citation>
    <scope>NUCLEOTIDE SEQUENCE [LARGE SCALE GENOMIC DNA]</scope>
    <source>
        <strain evidence="3 4">LP_13_YM</strain>
    </source>
</reference>
<evidence type="ECO:0000256" key="1">
    <source>
        <dbReference type="PROSITE-ProRule" id="PRU00169"/>
    </source>
</evidence>
<feature type="domain" description="Response regulatory" evidence="2">
    <location>
        <begin position="8"/>
        <end position="120"/>
    </location>
</feature>
<comment type="caution">
    <text evidence="3">The sequence shown here is derived from an EMBL/GenBank/DDBJ whole genome shotgun (WGS) entry which is preliminary data.</text>
</comment>
<sequence>MSEPSAATILIVDPEPLIVESIAVALAANGYRTLQAMSRGIAQRMVNHDHVHVLISHGHLHGDSTPFSFATEVSSAHPDMAIVAVTSDGHTDHAFVPERARILLKPFDLSELLIAIADARALARPASS</sequence>
<evidence type="ECO:0000313" key="3">
    <source>
        <dbReference type="EMBL" id="TCV92734.1"/>
    </source>
</evidence>
<accession>A0A4R3YNK0</accession>
<dbReference type="EMBL" id="SMCS01000006">
    <property type="protein sequence ID" value="TCV92734.1"/>
    <property type="molecule type" value="Genomic_DNA"/>
</dbReference>
<proteinExistence type="predicted"/>
<dbReference type="GO" id="GO:0000160">
    <property type="term" value="P:phosphorelay signal transduction system"/>
    <property type="evidence" value="ECO:0007669"/>
    <property type="project" value="InterPro"/>
</dbReference>
<name>A0A4R3YNK0_9GAMM</name>
<comment type="caution">
    <text evidence="1">Lacks conserved residue(s) required for the propagation of feature annotation.</text>
</comment>
<dbReference type="SUPFAM" id="SSF52172">
    <property type="entry name" value="CheY-like"/>
    <property type="match status" value="1"/>
</dbReference>
<evidence type="ECO:0000259" key="2">
    <source>
        <dbReference type="PROSITE" id="PS50110"/>
    </source>
</evidence>
<dbReference type="RefSeq" id="WP_165973621.1">
    <property type="nucleotide sequence ID" value="NZ_SMCS01000006.1"/>
</dbReference>
<gene>
    <name evidence="3" type="ORF">EC912_10672</name>
</gene>
<dbReference type="Proteomes" id="UP000295645">
    <property type="component" value="Unassembled WGS sequence"/>
</dbReference>
<keyword evidence="4" id="KW-1185">Reference proteome</keyword>
<dbReference type="PROSITE" id="PS50110">
    <property type="entry name" value="RESPONSE_REGULATORY"/>
    <property type="match status" value="1"/>
</dbReference>
<dbReference type="InterPro" id="IPR001789">
    <property type="entry name" value="Sig_transdc_resp-reg_receiver"/>
</dbReference>
<dbReference type="AlphaFoldDB" id="A0A4R3YNK0"/>
<dbReference type="InterPro" id="IPR011006">
    <property type="entry name" value="CheY-like_superfamily"/>
</dbReference>
<dbReference type="Pfam" id="PF00072">
    <property type="entry name" value="Response_reg"/>
    <property type="match status" value="1"/>
</dbReference>
<protein>
    <submittedName>
        <fullName evidence="3">Response regulator receiver domain-containing protein</fullName>
    </submittedName>
</protein>
<organism evidence="3 4">
    <name type="scientific">Luteibacter rhizovicinus</name>
    <dbReference type="NCBI Taxonomy" id="242606"/>
    <lineage>
        <taxon>Bacteria</taxon>
        <taxon>Pseudomonadati</taxon>
        <taxon>Pseudomonadota</taxon>
        <taxon>Gammaproteobacteria</taxon>
        <taxon>Lysobacterales</taxon>
        <taxon>Rhodanobacteraceae</taxon>
        <taxon>Luteibacter</taxon>
    </lineage>
</organism>